<evidence type="ECO:0000313" key="2">
    <source>
        <dbReference type="Proteomes" id="UP000796880"/>
    </source>
</evidence>
<sequence>MLHSPFTPLQNLDPPIRREQMNLTFNPFKPIDEGKCVVFAEFMDDTSKVDHDMHGRYSVYMKEDNLTHPKEKNKISPRDWIDSINDTLQMYVSGDTANHSRAWKDVDYLSLSPSEQIWTTLAGTKGQSAL</sequence>
<organism evidence="1 2">
    <name type="scientific">Rhamnella rubrinervis</name>
    <dbReference type="NCBI Taxonomy" id="2594499"/>
    <lineage>
        <taxon>Eukaryota</taxon>
        <taxon>Viridiplantae</taxon>
        <taxon>Streptophyta</taxon>
        <taxon>Embryophyta</taxon>
        <taxon>Tracheophyta</taxon>
        <taxon>Spermatophyta</taxon>
        <taxon>Magnoliopsida</taxon>
        <taxon>eudicotyledons</taxon>
        <taxon>Gunneridae</taxon>
        <taxon>Pentapetalae</taxon>
        <taxon>rosids</taxon>
        <taxon>fabids</taxon>
        <taxon>Rosales</taxon>
        <taxon>Rhamnaceae</taxon>
        <taxon>rhamnoid group</taxon>
        <taxon>Rhamneae</taxon>
        <taxon>Rhamnella</taxon>
    </lineage>
</organism>
<proteinExistence type="predicted"/>
<reference evidence="1" key="1">
    <citation type="submission" date="2020-03" db="EMBL/GenBank/DDBJ databases">
        <title>A high-quality chromosome-level genome assembly of a woody plant with both climbing and erect habits, Rhamnella rubrinervis.</title>
        <authorList>
            <person name="Lu Z."/>
            <person name="Yang Y."/>
            <person name="Zhu X."/>
            <person name="Sun Y."/>
        </authorList>
    </citation>
    <scope>NUCLEOTIDE SEQUENCE</scope>
    <source>
        <strain evidence="1">BYM</strain>
        <tissue evidence="1">Leaf</tissue>
    </source>
</reference>
<dbReference type="Proteomes" id="UP000796880">
    <property type="component" value="Unassembled WGS sequence"/>
</dbReference>
<name>A0A8K0HIN7_9ROSA</name>
<dbReference type="AlphaFoldDB" id="A0A8K0HIN7"/>
<accession>A0A8K0HIN7</accession>
<comment type="caution">
    <text evidence="1">The sequence shown here is derived from an EMBL/GenBank/DDBJ whole genome shotgun (WGS) entry which is preliminary data.</text>
</comment>
<dbReference type="EMBL" id="VOIH02000002">
    <property type="protein sequence ID" value="KAF3453146.1"/>
    <property type="molecule type" value="Genomic_DNA"/>
</dbReference>
<gene>
    <name evidence="1" type="ORF">FNV43_RR03582</name>
</gene>
<protein>
    <submittedName>
        <fullName evidence="1">Uncharacterized protein</fullName>
    </submittedName>
</protein>
<keyword evidence="2" id="KW-1185">Reference proteome</keyword>
<evidence type="ECO:0000313" key="1">
    <source>
        <dbReference type="EMBL" id="KAF3453146.1"/>
    </source>
</evidence>